<evidence type="ECO:0000256" key="3">
    <source>
        <dbReference type="ARBA" id="ARBA00012438"/>
    </source>
</evidence>
<dbReference type="STRING" id="1818881.A3196_19570"/>
<dbReference type="PANTHER" id="PTHR45436:SF5">
    <property type="entry name" value="SENSOR HISTIDINE KINASE TRCS"/>
    <property type="match status" value="1"/>
</dbReference>
<dbReference type="EC" id="2.7.13.3" evidence="3"/>
<dbReference type="Gene3D" id="3.30.565.10">
    <property type="entry name" value="Histidine kinase-like ATPase, C-terminal domain"/>
    <property type="match status" value="1"/>
</dbReference>
<keyword evidence="4" id="KW-0597">Phosphoprotein</keyword>
<dbReference type="InterPro" id="IPR050428">
    <property type="entry name" value="TCS_sensor_his_kinase"/>
</dbReference>
<dbReference type="GO" id="GO:0005886">
    <property type="term" value="C:plasma membrane"/>
    <property type="evidence" value="ECO:0007669"/>
    <property type="project" value="TreeGrafter"/>
</dbReference>
<feature type="domain" description="Histidine kinase" evidence="12">
    <location>
        <begin position="270"/>
        <end position="487"/>
    </location>
</feature>
<dbReference type="AlphaFoldDB" id="A0A1E2UH26"/>
<keyword evidence="6 11" id="KW-0812">Transmembrane</keyword>
<evidence type="ECO:0000256" key="9">
    <source>
        <dbReference type="ARBA" id="ARBA00023012"/>
    </source>
</evidence>
<comment type="subcellular location">
    <subcellularLocation>
        <location evidence="2">Membrane</location>
    </subcellularLocation>
</comment>
<evidence type="ECO:0000256" key="8">
    <source>
        <dbReference type="ARBA" id="ARBA00022989"/>
    </source>
</evidence>
<feature type="transmembrane region" description="Helical" evidence="11">
    <location>
        <begin position="182"/>
        <end position="200"/>
    </location>
</feature>
<dbReference type="SMART" id="SM00304">
    <property type="entry name" value="HAMP"/>
    <property type="match status" value="1"/>
</dbReference>
<dbReference type="CDD" id="cd06225">
    <property type="entry name" value="HAMP"/>
    <property type="match status" value="1"/>
</dbReference>
<evidence type="ECO:0000256" key="5">
    <source>
        <dbReference type="ARBA" id="ARBA00022679"/>
    </source>
</evidence>
<dbReference type="InterPro" id="IPR005467">
    <property type="entry name" value="His_kinase_dom"/>
</dbReference>
<keyword evidence="5" id="KW-0808">Transferase</keyword>
<dbReference type="Proteomes" id="UP000094849">
    <property type="component" value="Unassembled WGS sequence"/>
</dbReference>
<dbReference type="Gene3D" id="6.10.340.10">
    <property type="match status" value="1"/>
</dbReference>
<gene>
    <name evidence="14" type="ORF">A3196_19570</name>
</gene>
<evidence type="ECO:0000259" key="13">
    <source>
        <dbReference type="PROSITE" id="PS50885"/>
    </source>
</evidence>
<evidence type="ECO:0000256" key="2">
    <source>
        <dbReference type="ARBA" id="ARBA00004370"/>
    </source>
</evidence>
<dbReference type="InterPro" id="IPR003594">
    <property type="entry name" value="HATPase_dom"/>
</dbReference>
<evidence type="ECO:0000313" key="15">
    <source>
        <dbReference type="Proteomes" id="UP000094849"/>
    </source>
</evidence>
<dbReference type="FunFam" id="3.30.565.10:FF:000006">
    <property type="entry name" value="Sensor histidine kinase WalK"/>
    <property type="match status" value="1"/>
</dbReference>
<dbReference type="OrthoDB" id="9804645at2"/>
<dbReference type="CDD" id="cd00075">
    <property type="entry name" value="HATPase"/>
    <property type="match status" value="1"/>
</dbReference>
<dbReference type="RefSeq" id="WP_069002878.1">
    <property type="nucleotide sequence ID" value="NZ_LVJZ01000007.1"/>
</dbReference>
<dbReference type="GO" id="GO:0000155">
    <property type="term" value="F:phosphorelay sensor kinase activity"/>
    <property type="evidence" value="ECO:0007669"/>
    <property type="project" value="InterPro"/>
</dbReference>
<dbReference type="Pfam" id="PF00512">
    <property type="entry name" value="HisKA"/>
    <property type="match status" value="1"/>
</dbReference>
<evidence type="ECO:0000256" key="10">
    <source>
        <dbReference type="ARBA" id="ARBA00023136"/>
    </source>
</evidence>
<dbReference type="Pfam" id="PF02518">
    <property type="entry name" value="HATPase_c"/>
    <property type="match status" value="1"/>
</dbReference>
<dbReference type="SUPFAM" id="SSF55874">
    <property type="entry name" value="ATPase domain of HSP90 chaperone/DNA topoisomerase II/histidine kinase"/>
    <property type="match status" value="1"/>
</dbReference>
<organism evidence="14 15">
    <name type="scientific">Candidatus Thiodiazotropha endoloripes</name>
    <dbReference type="NCBI Taxonomy" id="1818881"/>
    <lineage>
        <taxon>Bacteria</taxon>
        <taxon>Pseudomonadati</taxon>
        <taxon>Pseudomonadota</taxon>
        <taxon>Gammaproteobacteria</taxon>
        <taxon>Chromatiales</taxon>
        <taxon>Sedimenticolaceae</taxon>
        <taxon>Candidatus Thiodiazotropha</taxon>
    </lineage>
</organism>
<dbReference type="FunFam" id="1.10.287.130:FF:000001">
    <property type="entry name" value="Two-component sensor histidine kinase"/>
    <property type="match status" value="1"/>
</dbReference>
<comment type="caution">
    <text evidence="14">The sequence shown here is derived from an EMBL/GenBank/DDBJ whole genome shotgun (WGS) entry which is preliminary data.</text>
</comment>
<dbReference type="SUPFAM" id="SSF47384">
    <property type="entry name" value="Homodimeric domain of signal transducing histidine kinase"/>
    <property type="match status" value="1"/>
</dbReference>
<feature type="domain" description="HAMP" evidence="13">
    <location>
        <begin position="198"/>
        <end position="255"/>
    </location>
</feature>
<evidence type="ECO:0000256" key="11">
    <source>
        <dbReference type="SAM" id="Phobius"/>
    </source>
</evidence>
<dbReference type="InterPro" id="IPR036890">
    <property type="entry name" value="HATPase_C_sf"/>
</dbReference>
<evidence type="ECO:0000313" key="14">
    <source>
        <dbReference type="EMBL" id="ODB91934.1"/>
    </source>
</evidence>
<feature type="transmembrane region" description="Helical" evidence="11">
    <location>
        <begin position="6"/>
        <end position="27"/>
    </location>
</feature>
<evidence type="ECO:0000256" key="4">
    <source>
        <dbReference type="ARBA" id="ARBA00022553"/>
    </source>
</evidence>
<keyword evidence="8 11" id="KW-1133">Transmembrane helix</keyword>
<dbReference type="InterPro" id="IPR003661">
    <property type="entry name" value="HisK_dim/P_dom"/>
</dbReference>
<evidence type="ECO:0000256" key="6">
    <source>
        <dbReference type="ARBA" id="ARBA00022692"/>
    </source>
</evidence>
<dbReference type="InterPro" id="IPR036097">
    <property type="entry name" value="HisK_dim/P_sf"/>
</dbReference>
<reference evidence="14 15" key="1">
    <citation type="submission" date="2016-03" db="EMBL/GenBank/DDBJ databases">
        <title>Chemosynthetic sulphur-oxidizing symbionts of marine invertebrate animals are capable of nitrogen fixation.</title>
        <authorList>
            <person name="Petersen J.M."/>
            <person name="Kemper A."/>
            <person name="Gruber-Vodicka H."/>
            <person name="Cardini U."/>
            <person name="Geest Mvander."/>
            <person name="Kleiner M."/>
            <person name="Bulgheresi S."/>
            <person name="Fussmann M."/>
            <person name="Herbold C."/>
            <person name="Seah B.K.B."/>
            <person name="Antony C.Paul."/>
            <person name="Liu D."/>
            <person name="Belitz A."/>
            <person name="Weber M."/>
        </authorList>
    </citation>
    <scope>NUCLEOTIDE SEQUENCE [LARGE SCALE GENOMIC DNA]</scope>
    <source>
        <strain evidence="14">G_D</strain>
    </source>
</reference>
<sequence>MFQSLYARLSLALIGLFLVIGLLYTLITLVTTNRYMQEITQHFNQDLAQRIVADRRLVIDGEMNDLALKKTFSDYMDINPSIEIYLLDKQGTILAFSADAGKVKRKQVDLAPIEAFLRGEGFPLLGDDPRSHERRKAFSVTEVPAGDMPAGYLYVVLRGEEYDNAEQAVLDSYALRYSAGSVAVSMGFGLLTGLLLFHWLTRRLQRLSSVMTAFQQSGFTSHQQFPERFDPGGDEVERLGAAFEEMAQRIADQWGQLKQQDKLRRELVAQVSHDLRTPLAVLHGYLETLHMEQGERDGESQQDYLSIALKQSERLKGMLEDLFELAQLEARETKPVCEPMALAELVQDVIQKFQLPAQQHQVEVKWHLPQSPPQVKADFAMTERVLDNLIGNAIDHCEAGGRVTLNISQQADFALVEVMDDGQGIDEAELSHLFEPFFRKRKQGKEGGHAGLGLAIARRMVELQGGTISATNNPHGGACFSFTLPLA</sequence>
<keyword evidence="10 11" id="KW-0472">Membrane</keyword>
<dbReference type="PROSITE" id="PS50109">
    <property type="entry name" value="HIS_KIN"/>
    <property type="match status" value="1"/>
</dbReference>
<dbReference type="PANTHER" id="PTHR45436">
    <property type="entry name" value="SENSOR HISTIDINE KINASE YKOH"/>
    <property type="match status" value="1"/>
</dbReference>
<dbReference type="InterPro" id="IPR004358">
    <property type="entry name" value="Sig_transdc_His_kin-like_C"/>
</dbReference>
<dbReference type="EMBL" id="LVJZ01000007">
    <property type="protein sequence ID" value="ODB91934.1"/>
    <property type="molecule type" value="Genomic_DNA"/>
</dbReference>
<name>A0A1E2UH26_9GAMM</name>
<dbReference type="Gene3D" id="1.10.287.130">
    <property type="match status" value="1"/>
</dbReference>
<proteinExistence type="predicted"/>
<dbReference type="PRINTS" id="PR00344">
    <property type="entry name" value="BCTRLSENSOR"/>
</dbReference>
<dbReference type="PROSITE" id="PS50885">
    <property type="entry name" value="HAMP"/>
    <property type="match status" value="1"/>
</dbReference>
<protein>
    <recommendedName>
        <fullName evidence="3">histidine kinase</fullName>
        <ecNumber evidence="3">2.7.13.3</ecNumber>
    </recommendedName>
</protein>
<evidence type="ECO:0000256" key="1">
    <source>
        <dbReference type="ARBA" id="ARBA00000085"/>
    </source>
</evidence>
<keyword evidence="7 14" id="KW-0418">Kinase</keyword>
<dbReference type="Pfam" id="PF00672">
    <property type="entry name" value="HAMP"/>
    <property type="match status" value="1"/>
</dbReference>
<dbReference type="SMART" id="SM00387">
    <property type="entry name" value="HATPase_c"/>
    <property type="match status" value="1"/>
</dbReference>
<dbReference type="InterPro" id="IPR003660">
    <property type="entry name" value="HAMP_dom"/>
</dbReference>
<comment type="catalytic activity">
    <reaction evidence="1">
        <text>ATP + protein L-histidine = ADP + protein N-phospho-L-histidine.</text>
        <dbReference type="EC" id="2.7.13.3"/>
    </reaction>
</comment>
<keyword evidence="15" id="KW-1185">Reference proteome</keyword>
<accession>A0A1E2UH26</accession>
<dbReference type="CDD" id="cd00082">
    <property type="entry name" value="HisKA"/>
    <property type="match status" value="1"/>
</dbReference>
<evidence type="ECO:0000259" key="12">
    <source>
        <dbReference type="PROSITE" id="PS50109"/>
    </source>
</evidence>
<dbReference type="SMART" id="SM00388">
    <property type="entry name" value="HisKA"/>
    <property type="match status" value="1"/>
</dbReference>
<keyword evidence="9" id="KW-0902">Two-component regulatory system</keyword>
<evidence type="ECO:0000256" key="7">
    <source>
        <dbReference type="ARBA" id="ARBA00022777"/>
    </source>
</evidence>